<dbReference type="AlphaFoldDB" id="A0A085YYQ2"/>
<feature type="transmembrane region" description="Helical" evidence="1">
    <location>
        <begin position="176"/>
        <end position="200"/>
    </location>
</feature>
<dbReference type="Proteomes" id="UP000028713">
    <property type="component" value="Unassembled WGS sequence"/>
</dbReference>
<feature type="transmembrane region" description="Helical" evidence="1">
    <location>
        <begin position="89"/>
        <end position="110"/>
    </location>
</feature>
<name>A0A085YYQ2_9FLAO</name>
<dbReference type="eggNOG" id="ENOG50336S3">
    <property type="taxonomic scope" value="Bacteria"/>
</dbReference>
<dbReference type="RefSeq" id="WP_034679670.1">
    <property type="nucleotide sequence ID" value="NZ_FPAP01000008.1"/>
</dbReference>
<evidence type="ECO:0000256" key="1">
    <source>
        <dbReference type="SAM" id="Phobius"/>
    </source>
</evidence>
<keyword evidence="1" id="KW-0812">Transmembrane</keyword>
<keyword evidence="3" id="KW-1185">Reference proteome</keyword>
<keyword evidence="1" id="KW-1133">Transmembrane helix</keyword>
<keyword evidence="1" id="KW-0472">Membrane</keyword>
<feature type="transmembrane region" description="Helical" evidence="1">
    <location>
        <begin position="62"/>
        <end position="83"/>
    </location>
</feature>
<comment type="caution">
    <text evidence="2">The sequence shown here is derived from an EMBL/GenBank/DDBJ whole genome shotgun (WGS) entry which is preliminary data.</text>
</comment>
<evidence type="ECO:0008006" key="4">
    <source>
        <dbReference type="Google" id="ProtNLM"/>
    </source>
</evidence>
<feature type="transmembrane region" description="Helical" evidence="1">
    <location>
        <begin position="206"/>
        <end position="227"/>
    </location>
</feature>
<reference evidence="2 3" key="1">
    <citation type="submission" date="2014-07" db="EMBL/GenBank/DDBJ databases">
        <title>Genome of Chryseobacterium formosense LMG 24722.</title>
        <authorList>
            <person name="Pipes S.E."/>
            <person name="Stropko S.J."/>
            <person name="Newman J.D."/>
        </authorList>
    </citation>
    <scope>NUCLEOTIDE SEQUENCE [LARGE SCALE GENOMIC DNA]</scope>
    <source>
        <strain evidence="2 3">LMG 24722</strain>
    </source>
</reference>
<gene>
    <name evidence="2" type="ORF">IX39_20140</name>
</gene>
<accession>A0A085YYQ2</accession>
<organism evidence="2 3">
    <name type="scientific">Chryseobacterium formosense</name>
    <dbReference type="NCBI Taxonomy" id="236814"/>
    <lineage>
        <taxon>Bacteria</taxon>
        <taxon>Pseudomonadati</taxon>
        <taxon>Bacteroidota</taxon>
        <taxon>Flavobacteriia</taxon>
        <taxon>Flavobacteriales</taxon>
        <taxon>Weeksellaceae</taxon>
        <taxon>Chryseobacterium group</taxon>
        <taxon>Chryseobacterium</taxon>
    </lineage>
</organism>
<proteinExistence type="predicted"/>
<evidence type="ECO:0000313" key="2">
    <source>
        <dbReference type="EMBL" id="KFE97315.1"/>
    </source>
</evidence>
<protein>
    <recommendedName>
        <fullName evidence="4">DUF4280 domain-containing protein</fullName>
    </recommendedName>
</protein>
<dbReference type="OrthoDB" id="742917at2"/>
<sequence length="455" mass="48553">MAVSYIPENKVFAVCTYQLSSAPQKFSHSRSTFNVYYENTKQPILTVDDRNVKVEFTCKSPANLAGTLLAFGAGLAVGALVFLSGPVGWIAFGVGAAIFVGGAVATIKAVNHKCTDPLNGGQWFLAHNSVKINGASAITRSSILKCGNSGVLTPFFDEASANAAASSIASKNKWELGINVVASFGAGFFLPGAFTGFGAASVAGKIWLAGGRFIAGFAVFSGINYAFRGGIRWGHENVGDVSDNTTYDRMNNHSENVVNRETGKIEEQDIDQNSLWGAPSKPDDFVQDSEDIIEIKKESGAWYKITSYKRGTVAGKITNIAESRRVHASNVNLQRQLANLEGLSRQQLRTNPLARQLLTDLNNGKYPEWRNAARFYNSGRMNPSMVDDGQAVAAANSKNSLKSLASNSVQGALFLIPFIGTIFSEEARVDLAQGMAADLAAEPGGSKLVATTPVD</sequence>
<dbReference type="EMBL" id="JPRP01000006">
    <property type="protein sequence ID" value="KFE97315.1"/>
    <property type="molecule type" value="Genomic_DNA"/>
</dbReference>
<evidence type="ECO:0000313" key="3">
    <source>
        <dbReference type="Proteomes" id="UP000028713"/>
    </source>
</evidence>